<dbReference type="EMBL" id="CP002826">
    <property type="protein sequence ID" value="AEI07057.1"/>
    <property type="molecule type" value="Genomic_DNA"/>
</dbReference>
<accession>F8BZZ2</accession>
<dbReference type="PANTHER" id="PTHR41248:SF1">
    <property type="entry name" value="NORD PROTEIN"/>
    <property type="match status" value="1"/>
</dbReference>
<evidence type="ECO:0000313" key="2">
    <source>
        <dbReference type="EMBL" id="AEI07057.1"/>
    </source>
</evidence>
<dbReference type="InterPro" id="IPR036465">
    <property type="entry name" value="vWFA_dom_sf"/>
</dbReference>
<dbReference type="InterPro" id="IPR002035">
    <property type="entry name" value="VWF_A"/>
</dbReference>
<reference evidence="2 3" key="1">
    <citation type="journal article" date="2011" name="J. Bacteriol.">
        <title>Complete genome sequences of the chemolithoautotrophic Oligotropha carboxidovorans strains OM4 and OM5.</title>
        <authorList>
            <person name="Volland S."/>
            <person name="Rachinger M."/>
            <person name="Strittmatter A."/>
            <person name="Daniel R."/>
            <person name="Gottschalk G."/>
            <person name="Meyer O."/>
        </authorList>
    </citation>
    <scope>NUCLEOTIDE SEQUENCE [LARGE SCALE GENOMIC DNA]</scope>
    <source>
        <strain evidence="3">ATCC 49405 / DSM 1227 / KCTC 32145 / OM5</strain>
    </source>
</reference>
<dbReference type="OrthoDB" id="9764783at2"/>
<dbReference type="InterPro" id="IPR025861">
    <property type="entry name" value="CobT_VWA_dom"/>
</dbReference>
<dbReference type="KEGG" id="ocg:OCA5_c23580"/>
<proteinExistence type="predicted"/>
<protein>
    <submittedName>
        <fullName evidence="2">Aerobic cobaltochelatase subunit CobT</fullName>
        <ecNumber evidence="2">6.6.1.2</ecNumber>
    </submittedName>
</protein>
<dbReference type="InterPro" id="IPR006538">
    <property type="entry name" value="CobT"/>
</dbReference>
<dbReference type="InterPro" id="IPR051928">
    <property type="entry name" value="NorD/CobT"/>
</dbReference>
<dbReference type="AlphaFoldDB" id="F8BZZ2"/>
<dbReference type="PANTHER" id="PTHR41248">
    <property type="entry name" value="NORD PROTEIN"/>
    <property type="match status" value="1"/>
</dbReference>
<dbReference type="Pfam" id="PF06213">
    <property type="entry name" value="CobT"/>
    <property type="match status" value="1"/>
</dbReference>
<evidence type="ECO:0000259" key="1">
    <source>
        <dbReference type="PROSITE" id="PS50234"/>
    </source>
</evidence>
<dbReference type="PIRSF" id="PIRSF031715">
    <property type="entry name" value="Cob_chel_CobT"/>
    <property type="match status" value="1"/>
</dbReference>
<dbReference type="HOGENOM" id="CLU_031624_0_0_5"/>
<sequence length="586" mass="65335">MESGERRASASLNEVLLATERSLAPPAVSVGADKKAPRVNVPGGLAPAEAQTRAALVLRGQSDRSAVYQLYHDEELHSRLLPDENSARAAFHAAERARVESCGTRRWPGMRSNFRALFAAECEHAIADQYFSDRPEAKLSLAFSIVATERLLDFAIPSSIRAVLEPEIDDVERVFSGKDIGLRHAAKDQFAFAYLAHALLADSGLERRRYTKEELRRRAGDGREEYDPSELMKKRRKTEQYFPDDSGKLEHGREVLRPRRVRPAMTMAAGEARRFVYKPYTRDYDEVVRAVDLANASELAELRAKLDVHLLSARSTIGALANRLQRRLQVLQRSEWDYDVEEGLLDVSKLTRVITDPVLSASYKIEKESELGSVVVCVLLDNSASMKGEPITVAACCADILSQALERCGVKLEVLGFTTAAWNGGRSRNQWSSSSRETAPGRLNDLRHIVYKSADERWRRSKQAFALMMKDDILKENIDGEALAWAHERLLKRGEDHRILIVVSDGAPADHSTLTLNGRDYLANNLRDVISRIEGEGAIELVGIGVGHDLSPFYKKSIRIEGIATLASALTSELVALLERAIRKRL</sequence>
<gene>
    <name evidence="2" type="primary">cobT2</name>
    <name evidence="2" type="ordered locus">OCA5_c23580</name>
</gene>
<dbReference type="Gene3D" id="3.40.50.410">
    <property type="entry name" value="von Willebrand factor, type A domain"/>
    <property type="match status" value="1"/>
</dbReference>
<dbReference type="EC" id="6.6.1.2" evidence="2"/>
<dbReference type="SUPFAM" id="SSF53300">
    <property type="entry name" value="vWA-like"/>
    <property type="match status" value="1"/>
</dbReference>
<feature type="domain" description="VWFA" evidence="1">
    <location>
        <begin position="375"/>
        <end position="586"/>
    </location>
</feature>
<keyword evidence="2" id="KW-0436">Ligase</keyword>
<dbReference type="GO" id="GO:0009236">
    <property type="term" value="P:cobalamin biosynthetic process"/>
    <property type="evidence" value="ECO:0007669"/>
    <property type="project" value="InterPro"/>
</dbReference>
<dbReference type="Pfam" id="PF11775">
    <property type="entry name" value="CobT_C"/>
    <property type="match status" value="1"/>
</dbReference>
<dbReference type="PROSITE" id="PS50234">
    <property type="entry name" value="VWFA"/>
    <property type="match status" value="1"/>
</dbReference>
<dbReference type="Proteomes" id="UP000007730">
    <property type="component" value="Chromosome"/>
</dbReference>
<organism evidence="2 3">
    <name type="scientific">Afipia carboxidovorans (strain ATCC 49405 / DSM 1227 / KCTC 32145 / OM5)</name>
    <name type="common">Oligotropha carboxidovorans</name>
    <dbReference type="NCBI Taxonomy" id="504832"/>
    <lineage>
        <taxon>Bacteria</taxon>
        <taxon>Pseudomonadati</taxon>
        <taxon>Pseudomonadota</taxon>
        <taxon>Alphaproteobacteria</taxon>
        <taxon>Hyphomicrobiales</taxon>
        <taxon>Nitrobacteraceae</taxon>
        <taxon>Afipia</taxon>
    </lineage>
</organism>
<name>F8BZZ2_AFIC5</name>
<dbReference type="GO" id="GO:0051116">
    <property type="term" value="F:cobaltochelatase activity"/>
    <property type="evidence" value="ECO:0007669"/>
    <property type="project" value="UniProtKB-EC"/>
</dbReference>
<dbReference type="eggNOG" id="COG4547">
    <property type="taxonomic scope" value="Bacteria"/>
</dbReference>
<evidence type="ECO:0000313" key="3">
    <source>
        <dbReference type="Proteomes" id="UP000007730"/>
    </source>
</evidence>
<dbReference type="STRING" id="504832.OCA5_c23580"/>
<keyword evidence="3" id="KW-1185">Reference proteome</keyword>